<dbReference type="EMBL" id="CAJNOL010002332">
    <property type="protein sequence ID" value="CAF1489605.1"/>
    <property type="molecule type" value="Genomic_DNA"/>
</dbReference>
<keyword evidence="2" id="KW-0812">Transmembrane</keyword>
<proteinExistence type="predicted"/>
<gene>
    <name evidence="4" type="ORF">JXQ802_LOCUS39785</name>
    <name evidence="3" type="ORF">PYM288_LOCUS14897</name>
</gene>
<evidence type="ECO:0000256" key="1">
    <source>
        <dbReference type="SAM" id="MobiDB-lite"/>
    </source>
</evidence>
<evidence type="ECO:0000313" key="3">
    <source>
        <dbReference type="EMBL" id="CAF1006804.1"/>
    </source>
</evidence>
<reference evidence="3" key="1">
    <citation type="submission" date="2021-02" db="EMBL/GenBank/DDBJ databases">
        <authorList>
            <person name="Nowell W R."/>
        </authorList>
    </citation>
    <scope>NUCLEOTIDE SEQUENCE</scope>
</reference>
<evidence type="ECO:0000313" key="6">
    <source>
        <dbReference type="Proteomes" id="UP000663870"/>
    </source>
</evidence>
<dbReference type="Proteomes" id="UP000663870">
    <property type="component" value="Unassembled WGS sequence"/>
</dbReference>
<dbReference type="Pfam" id="PF00805">
    <property type="entry name" value="Pentapeptide"/>
    <property type="match status" value="2"/>
</dbReference>
<evidence type="ECO:0000313" key="4">
    <source>
        <dbReference type="EMBL" id="CAF1489605.1"/>
    </source>
</evidence>
<dbReference type="EMBL" id="CAJNOH010000343">
    <property type="protein sequence ID" value="CAF1006804.1"/>
    <property type="molecule type" value="Genomic_DNA"/>
</dbReference>
<protein>
    <submittedName>
        <fullName evidence="3">Uncharacterized protein</fullName>
    </submittedName>
</protein>
<evidence type="ECO:0000256" key="2">
    <source>
        <dbReference type="SAM" id="Phobius"/>
    </source>
</evidence>
<dbReference type="Proteomes" id="UP000663854">
    <property type="component" value="Unassembled WGS sequence"/>
</dbReference>
<dbReference type="AlphaFoldDB" id="A0A814H922"/>
<comment type="caution">
    <text evidence="3">The sequence shown here is derived from an EMBL/GenBank/DDBJ whole genome shotgun (WGS) entry which is preliminary data.</text>
</comment>
<feature type="compositionally biased region" description="Polar residues" evidence="1">
    <location>
        <begin position="1"/>
        <end position="18"/>
    </location>
</feature>
<feature type="region of interest" description="Disordered" evidence="1">
    <location>
        <begin position="1"/>
        <end position="28"/>
    </location>
</feature>
<dbReference type="InterPro" id="IPR001646">
    <property type="entry name" value="5peptide_repeat"/>
</dbReference>
<evidence type="ECO:0000313" key="5">
    <source>
        <dbReference type="Proteomes" id="UP000663854"/>
    </source>
</evidence>
<feature type="transmembrane region" description="Helical" evidence="2">
    <location>
        <begin position="43"/>
        <end position="65"/>
    </location>
</feature>
<keyword evidence="2" id="KW-1133">Transmembrane helix</keyword>
<sequence length="528" mass="58245">MTTSNSNYTYHPSSIQLEHTTKTPTPKTKTKKTKFFHLTLNEILTLLCATFLPIVLGIYTAIITVQEGTVADERRQFDLEQAAKFRQQTIYDKFLDDIYKLEKDGYLNEEKNPWAFANARFRAAHRQWDAIRKADILQFLKENQLIGRKPSIKNRAVKKVDNIIHLNDLNFDNISLTSPTGSLNSLNLEYIVFDQISMINARFSFVNLRETSFSHSRLNNVKFSDSSLAYASFNSTELDGTDFGNTNMIGVEFSNIDLCTTILTEIQLQQIVFTNSILPNSSICGQEKTTSTPSMITISTTEELSTSQSTPTALCPAANTLNSKEALTITFGSGATQYSSATPAAFGFTTTYQQIFNGLNGIVNNGQFAFVTTVSPVASSWHQDTVDHTPNDDTTTTHGYMMFVNAKETPDDVFRMTINNLCIGSRYEFSVYLANIAKKGTNLTPPNIKFEVQTATTPNTLLGTVATGDIPAYATLAWSNYGMSFIAMTSSVILSMISNASGGGGNDLIVDDITLRVCSPTANAICNP</sequence>
<name>A0A814H922_9BILA</name>
<dbReference type="SUPFAM" id="SSF141571">
    <property type="entry name" value="Pentapeptide repeat-like"/>
    <property type="match status" value="1"/>
</dbReference>
<organism evidence="3 5">
    <name type="scientific">Rotaria sordida</name>
    <dbReference type="NCBI Taxonomy" id="392033"/>
    <lineage>
        <taxon>Eukaryota</taxon>
        <taxon>Metazoa</taxon>
        <taxon>Spiralia</taxon>
        <taxon>Gnathifera</taxon>
        <taxon>Rotifera</taxon>
        <taxon>Eurotatoria</taxon>
        <taxon>Bdelloidea</taxon>
        <taxon>Philodinida</taxon>
        <taxon>Philodinidae</taxon>
        <taxon>Rotaria</taxon>
    </lineage>
</organism>
<accession>A0A814H922</accession>
<dbReference type="Gene3D" id="2.160.20.80">
    <property type="entry name" value="E3 ubiquitin-protein ligase SopA"/>
    <property type="match status" value="1"/>
</dbReference>
<keyword evidence="6" id="KW-1185">Reference proteome</keyword>
<keyword evidence="2" id="KW-0472">Membrane</keyword>